<protein>
    <submittedName>
        <fullName evidence="1">Uncharacterized protein</fullName>
    </submittedName>
</protein>
<dbReference type="Proteomes" id="UP000694892">
    <property type="component" value="Chromosome 5S"/>
</dbReference>
<reference evidence="2" key="1">
    <citation type="journal article" date="2016" name="Nature">
        <title>Genome evolution in the allotetraploid frog Xenopus laevis.</title>
        <authorList>
            <person name="Session A.M."/>
            <person name="Uno Y."/>
            <person name="Kwon T."/>
            <person name="Chapman J.A."/>
            <person name="Toyoda A."/>
            <person name="Takahashi S."/>
            <person name="Fukui A."/>
            <person name="Hikosaka A."/>
            <person name="Suzuki A."/>
            <person name="Kondo M."/>
            <person name="van Heeringen S.J."/>
            <person name="Quigley I."/>
            <person name="Heinz S."/>
            <person name="Ogino H."/>
            <person name="Ochi H."/>
            <person name="Hellsten U."/>
            <person name="Lyons J.B."/>
            <person name="Simakov O."/>
            <person name="Putnam N."/>
            <person name="Stites J."/>
            <person name="Kuroki Y."/>
            <person name="Tanaka T."/>
            <person name="Michiue T."/>
            <person name="Watanabe M."/>
            <person name="Bogdanovic O."/>
            <person name="Lister R."/>
            <person name="Georgiou G."/>
            <person name="Paranjpe S.S."/>
            <person name="van Kruijsbergen I."/>
            <person name="Shu S."/>
            <person name="Carlson J."/>
            <person name="Kinoshita T."/>
            <person name="Ohta Y."/>
            <person name="Mawaribuchi S."/>
            <person name="Jenkins J."/>
            <person name="Grimwood J."/>
            <person name="Schmutz J."/>
            <person name="Mitros T."/>
            <person name="Mozaffari S.V."/>
            <person name="Suzuki Y."/>
            <person name="Haramoto Y."/>
            <person name="Yamamoto T.S."/>
            <person name="Takagi C."/>
            <person name="Heald R."/>
            <person name="Miller K."/>
            <person name="Haudenschild C."/>
            <person name="Kitzman J."/>
            <person name="Nakayama T."/>
            <person name="Izutsu Y."/>
            <person name="Robert J."/>
            <person name="Fortriede J."/>
            <person name="Burns K."/>
            <person name="Lotay V."/>
            <person name="Karimi K."/>
            <person name="Yasuoka Y."/>
            <person name="Dichmann D.S."/>
            <person name="Flajnik M.F."/>
            <person name="Houston D.W."/>
            <person name="Shendure J."/>
            <person name="DuPasquier L."/>
            <person name="Vize P.D."/>
            <person name="Zorn A.M."/>
            <person name="Ito M."/>
            <person name="Marcotte E.M."/>
            <person name="Wallingford J.B."/>
            <person name="Ito Y."/>
            <person name="Asashima M."/>
            <person name="Ueno N."/>
            <person name="Matsuda Y."/>
            <person name="Veenstra G.J."/>
            <person name="Fujiyama A."/>
            <person name="Harland R.M."/>
            <person name="Taira M."/>
            <person name="Rokhsar D.S."/>
        </authorList>
    </citation>
    <scope>NUCLEOTIDE SEQUENCE [LARGE SCALE GENOMIC DNA]</scope>
    <source>
        <strain evidence="2">J</strain>
    </source>
</reference>
<evidence type="ECO:0000313" key="1">
    <source>
        <dbReference type="EMBL" id="OCT79056.1"/>
    </source>
</evidence>
<evidence type="ECO:0000313" key="2">
    <source>
        <dbReference type="Proteomes" id="UP000694892"/>
    </source>
</evidence>
<accession>A0A974CUM9</accession>
<dbReference type="AlphaFoldDB" id="A0A974CUM9"/>
<name>A0A974CUM9_XENLA</name>
<proteinExistence type="predicted"/>
<organism evidence="1 2">
    <name type="scientific">Xenopus laevis</name>
    <name type="common">African clawed frog</name>
    <dbReference type="NCBI Taxonomy" id="8355"/>
    <lineage>
        <taxon>Eukaryota</taxon>
        <taxon>Metazoa</taxon>
        <taxon>Chordata</taxon>
        <taxon>Craniata</taxon>
        <taxon>Vertebrata</taxon>
        <taxon>Euteleostomi</taxon>
        <taxon>Amphibia</taxon>
        <taxon>Batrachia</taxon>
        <taxon>Anura</taxon>
        <taxon>Pipoidea</taxon>
        <taxon>Pipidae</taxon>
        <taxon>Xenopodinae</taxon>
        <taxon>Xenopus</taxon>
        <taxon>Xenopus</taxon>
    </lineage>
</organism>
<dbReference type="EMBL" id="CM004475">
    <property type="protein sequence ID" value="OCT79056.1"/>
    <property type="molecule type" value="Genomic_DNA"/>
</dbReference>
<gene>
    <name evidence="1" type="ORF">XELAEV_18030151mg</name>
</gene>
<sequence>MNNNPPTSRDSGICSSSARAERLVFGGGPDPVAKAKSILHVSKKFFSELLLFPFFTVNRLIPAFPVTRLLHVLFLIKRQLLHPIKQSLFFFIEK</sequence>